<organism evidence="2 3">
    <name type="scientific">Abeliophyllum distichum</name>
    <dbReference type="NCBI Taxonomy" id="126358"/>
    <lineage>
        <taxon>Eukaryota</taxon>
        <taxon>Viridiplantae</taxon>
        <taxon>Streptophyta</taxon>
        <taxon>Embryophyta</taxon>
        <taxon>Tracheophyta</taxon>
        <taxon>Spermatophyta</taxon>
        <taxon>Magnoliopsida</taxon>
        <taxon>eudicotyledons</taxon>
        <taxon>Gunneridae</taxon>
        <taxon>Pentapetalae</taxon>
        <taxon>asterids</taxon>
        <taxon>lamiids</taxon>
        <taxon>Lamiales</taxon>
        <taxon>Oleaceae</taxon>
        <taxon>Forsythieae</taxon>
        <taxon>Abeliophyllum</taxon>
    </lineage>
</organism>
<evidence type="ECO:0000256" key="1">
    <source>
        <dbReference type="ARBA" id="ARBA00009861"/>
    </source>
</evidence>
<dbReference type="AlphaFoldDB" id="A0ABD1TI98"/>
<evidence type="ECO:0000313" key="3">
    <source>
        <dbReference type="Proteomes" id="UP001604336"/>
    </source>
</evidence>
<gene>
    <name evidence="2" type="ORF">Adt_18057</name>
</gene>
<proteinExistence type="inferred from homology"/>
<dbReference type="Gene3D" id="3.30.559.10">
    <property type="entry name" value="Chloramphenicol acetyltransferase-like domain"/>
    <property type="match status" value="1"/>
</dbReference>
<keyword evidence="3" id="KW-1185">Reference proteome</keyword>
<dbReference type="InterPro" id="IPR050317">
    <property type="entry name" value="Plant_Fungal_Acyltransferase"/>
</dbReference>
<sequence length="136" mass="15376">METLYQESPYSAIQDLKVTLQDSILVFPSQETDKKSIFLSNVDQPFNFNVETVHFFNPKMDFPPQVVVNRLKIALEKVLVTYDFLAGRLKLNSQSGRLEIDCNVAGAVFVVASSQFALDEIGDLDYPNPAFRQLII</sequence>
<reference evidence="3" key="1">
    <citation type="submission" date="2024-07" db="EMBL/GenBank/DDBJ databases">
        <title>Two chromosome-level genome assemblies of Korean endemic species Abeliophyllum distichum and Forsythia ovata (Oleaceae).</title>
        <authorList>
            <person name="Jang H."/>
        </authorList>
    </citation>
    <scope>NUCLEOTIDE SEQUENCE [LARGE SCALE GENOMIC DNA]</scope>
</reference>
<comment type="similarity">
    <text evidence="1">Belongs to the plant acyltransferase family.</text>
</comment>
<dbReference type="PANTHER" id="PTHR31642">
    <property type="entry name" value="TRICHOTHECENE 3-O-ACETYLTRANSFERASE"/>
    <property type="match status" value="1"/>
</dbReference>
<dbReference type="Proteomes" id="UP001604336">
    <property type="component" value="Unassembled WGS sequence"/>
</dbReference>
<dbReference type="PANTHER" id="PTHR31642:SF189">
    <property type="entry name" value="ACYLTRANSFERASE GLAUCE"/>
    <property type="match status" value="1"/>
</dbReference>
<accession>A0ABD1TI98</accession>
<dbReference type="InterPro" id="IPR023213">
    <property type="entry name" value="CAT-like_dom_sf"/>
</dbReference>
<dbReference type="EMBL" id="JBFOLK010000005">
    <property type="protein sequence ID" value="KAL2512457.1"/>
    <property type="molecule type" value="Genomic_DNA"/>
</dbReference>
<dbReference type="Pfam" id="PF02458">
    <property type="entry name" value="Transferase"/>
    <property type="match status" value="1"/>
</dbReference>
<name>A0ABD1TI98_9LAMI</name>
<comment type="caution">
    <text evidence="2">The sequence shown here is derived from an EMBL/GenBank/DDBJ whole genome shotgun (WGS) entry which is preliminary data.</text>
</comment>
<evidence type="ECO:0000313" key="2">
    <source>
        <dbReference type="EMBL" id="KAL2512457.1"/>
    </source>
</evidence>
<protein>
    <submittedName>
        <fullName evidence="2">HXXXD-type acyl-transferase family protein</fullName>
    </submittedName>
</protein>